<organism evidence="5 6">
    <name type="scientific">Coniochaeta hoffmannii</name>
    <dbReference type="NCBI Taxonomy" id="91930"/>
    <lineage>
        <taxon>Eukaryota</taxon>
        <taxon>Fungi</taxon>
        <taxon>Dikarya</taxon>
        <taxon>Ascomycota</taxon>
        <taxon>Pezizomycotina</taxon>
        <taxon>Sordariomycetes</taxon>
        <taxon>Sordariomycetidae</taxon>
        <taxon>Coniochaetales</taxon>
        <taxon>Coniochaetaceae</taxon>
        <taxon>Coniochaeta</taxon>
    </lineage>
</organism>
<evidence type="ECO:0000256" key="3">
    <source>
        <dbReference type="PROSITE-ProRule" id="PRU00023"/>
    </source>
</evidence>
<dbReference type="PROSITE" id="PS50297">
    <property type="entry name" value="ANK_REP_REGION"/>
    <property type="match status" value="1"/>
</dbReference>
<dbReference type="Pfam" id="PF12796">
    <property type="entry name" value="Ank_2"/>
    <property type="match status" value="1"/>
</dbReference>
<keyword evidence="6" id="KW-1185">Reference proteome</keyword>
<evidence type="ECO:0000256" key="2">
    <source>
        <dbReference type="ARBA" id="ARBA00023043"/>
    </source>
</evidence>
<dbReference type="PRINTS" id="PR01415">
    <property type="entry name" value="ANKYRIN"/>
</dbReference>
<name>A0AA38S9M7_9PEZI</name>
<dbReference type="InterPro" id="IPR036770">
    <property type="entry name" value="Ankyrin_rpt-contain_sf"/>
</dbReference>
<accession>A0AA38S9M7</accession>
<feature type="region of interest" description="Disordered" evidence="4">
    <location>
        <begin position="153"/>
        <end position="198"/>
    </location>
</feature>
<feature type="compositionally biased region" description="Basic and acidic residues" evidence="4">
    <location>
        <begin position="180"/>
        <end position="198"/>
    </location>
</feature>
<evidence type="ECO:0000313" key="5">
    <source>
        <dbReference type="EMBL" id="KAJ9160696.1"/>
    </source>
</evidence>
<proteinExistence type="predicted"/>
<dbReference type="PANTHER" id="PTHR24198:SF194">
    <property type="entry name" value="INVERSIN-A"/>
    <property type="match status" value="1"/>
</dbReference>
<dbReference type="AlphaFoldDB" id="A0AA38S9M7"/>
<reference evidence="5" key="1">
    <citation type="submission" date="2022-07" db="EMBL/GenBank/DDBJ databases">
        <title>Fungi with potential for degradation of polypropylene.</title>
        <authorList>
            <person name="Gostincar C."/>
        </authorList>
    </citation>
    <scope>NUCLEOTIDE SEQUENCE</scope>
    <source>
        <strain evidence="5">EXF-13287</strain>
    </source>
</reference>
<evidence type="ECO:0000313" key="6">
    <source>
        <dbReference type="Proteomes" id="UP001174691"/>
    </source>
</evidence>
<dbReference type="PROSITE" id="PS50088">
    <property type="entry name" value="ANK_REPEAT"/>
    <property type="match status" value="1"/>
</dbReference>
<evidence type="ECO:0000256" key="4">
    <source>
        <dbReference type="SAM" id="MobiDB-lite"/>
    </source>
</evidence>
<comment type="caution">
    <text evidence="5">The sequence shown here is derived from an EMBL/GenBank/DDBJ whole genome shotgun (WGS) entry which is preliminary data.</text>
</comment>
<dbReference type="Gene3D" id="1.25.40.20">
    <property type="entry name" value="Ankyrin repeat-containing domain"/>
    <property type="match status" value="1"/>
</dbReference>
<sequence length="198" mass="20589">MAPTVSEEEVDDLLYLARAGEKDELAEFLSSLSTRENVSTAEILTAAKDEGKNTCLHMAAGNGHLEIVNLLVSQFSSGPEADRQAYLDAANEFGNTGLHWAALGGHLDVVKLLMESGASPVLANDKEYVPLDLAAQNGKFDVVDYFFAQSKGKEGENGDGLAEAAGGVSIDGAESGAGEGKGEEEGVADGAKEGVKEV</sequence>
<evidence type="ECO:0000256" key="1">
    <source>
        <dbReference type="ARBA" id="ARBA00022737"/>
    </source>
</evidence>
<keyword evidence="1" id="KW-0677">Repeat</keyword>
<dbReference type="SMART" id="SM00248">
    <property type="entry name" value="ANK"/>
    <property type="match status" value="3"/>
</dbReference>
<gene>
    <name evidence="5" type="ORF">NKR19_g3006</name>
</gene>
<protein>
    <submittedName>
        <fullName evidence="5">Ankyrin</fullName>
    </submittedName>
</protein>
<dbReference type="EMBL" id="JANBVN010000032">
    <property type="protein sequence ID" value="KAJ9160696.1"/>
    <property type="molecule type" value="Genomic_DNA"/>
</dbReference>
<keyword evidence="2 3" id="KW-0040">ANK repeat</keyword>
<dbReference type="InterPro" id="IPR002110">
    <property type="entry name" value="Ankyrin_rpt"/>
</dbReference>
<dbReference type="Proteomes" id="UP001174691">
    <property type="component" value="Unassembled WGS sequence"/>
</dbReference>
<feature type="repeat" description="ANK" evidence="3">
    <location>
        <begin position="93"/>
        <end position="125"/>
    </location>
</feature>
<dbReference type="PANTHER" id="PTHR24198">
    <property type="entry name" value="ANKYRIN REPEAT AND PROTEIN KINASE DOMAIN-CONTAINING PROTEIN"/>
    <property type="match status" value="1"/>
</dbReference>
<dbReference type="SUPFAM" id="SSF48403">
    <property type="entry name" value="Ankyrin repeat"/>
    <property type="match status" value="1"/>
</dbReference>